<accession>A0A364MUZ4</accession>
<evidence type="ECO:0000256" key="2">
    <source>
        <dbReference type="SAM" id="SignalP"/>
    </source>
</evidence>
<feature type="signal peptide" evidence="2">
    <location>
        <begin position="1"/>
        <end position="19"/>
    </location>
</feature>
<dbReference type="Proteomes" id="UP000249619">
    <property type="component" value="Unassembled WGS sequence"/>
</dbReference>
<feature type="region of interest" description="Disordered" evidence="1">
    <location>
        <begin position="25"/>
        <end position="79"/>
    </location>
</feature>
<comment type="caution">
    <text evidence="3">The sequence shown here is derived from an EMBL/GenBank/DDBJ whole genome shotgun (WGS) entry which is preliminary data.</text>
</comment>
<protein>
    <submittedName>
        <fullName evidence="3">Ubiquitin-activating enzyme e1</fullName>
    </submittedName>
</protein>
<gene>
    <name evidence="3" type="ORF">DDE83_007850</name>
</gene>
<organism evidence="3 4">
    <name type="scientific">Stemphylium lycopersici</name>
    <name type="common">Tomato gray leaf spot disease fungus</name>
    <name type="synonym">Thyrospora lycopersici</name>
    <dbReference type="NCBI Taxonomy" id="183478"/>
    <lineage>
        <taxon>Eukaryota</taxon>
        <taxon>Fungi</taxon>
        <taxon>Dikarya</taxon>
        <taxon>Ascomycota</taxon>
        <taxon>Pezizomycotina</taxon>
        <taxon>Dothideomycetes</taxon>
        <taxon>Pleosporomycetidae</taxon>
        <taxon>Pleosporales</taxon>
        <taxon>Pleosporineae</taxon>
        <taxon>Pleosporaceae</taxon>
        <taxon>Stemphylium</taxon>
    </lineage>
</organism>
<evidence type="ECO:0000313" key="3">
    <source>
        <dbReference type="EMBL" id="RAR04314.1"/>
    </source>
</evidence>
<proteinExistence type="predicted"/>
<feature type="region of interest" description="Disordered" evidence="1">
    <location>
        <begin position="140"/>
        <end position="356"/>
    </location>
</feature>
<dbReference type="AlphaFoldDB" id="A0A364MUZ4"/>
<evidence type="ECO:0000256" key="1">
    <source>
        <dbReference type="SAM" id="MobiDB-lite"/>
    </source>
</evidence>
<keyword evidence="4" id="KW-1185">Reference proteome</keyword>
<reference evidence="4" key="1">
    <citation type="submission" date="2018-05" db="EMBL/GenBank/DDBJ databases">
        <title>Draft genome sequence of Stemphylium lycopersici strain CIDEFI 213.</title>
        <authorList>
            <person name="Medina R."/>
            <person name="Franco M.E.E."/>
            <person name="Lucentini C.G."/>
            <person name="Saparrat M.C.N."/>
            <person name="Balatti P.A."/>
        </authorList>
    </citation>
    <scope>NUCLEOTIDE SEQUENCE [LARGE SCALE GENOMIC DNA]</scope>
    <source>
        <strain evidence="4">CIDEFI 213</strain>
    </source>
</reference>
<feature type="compositionally biased region" description="Low complexity" evidence="1">
    <location>
        <begin position="268"/>
        <end position="279"/>
    </location>
</feature>
<feature type="chain" id="PRO_5016694367" evidence="2">
    <location>
        <begin position="20"/>
        <end position="356"/>
    </location>
</feature>
<evidence type="ECO:0000313" key="4">
    <source>
        <dbReference type="Proteomes" id="UP000249619"/>
    </source>
</evidence>
<dbReference type="PROSITE" id="PS51257">
    <property type="entry name" value="PROKAR_LIPOPROTEIN"/>
    <property type="match status" value="1"/>
</dbReference>
<dbReference type="EMBL" id="QGDH01000156">
    <property type="protein sequence ID" value="RAR04314.1"/>
    <property type="molecule type" value="Genomic_DNA"/>
</dbReference>
<name>A0A364MUZ4_STELY</name>
<sequence length="356" mass="35278">MVAFSRFSFTLAVTGLACAQSFDGERQSNLSSGMPPVGPGMPTGAYPSGATQPSGRMSGHGHRGPRLSGVAGPSGAAQAQFESSAPFDAGMPSDFPSGIPRPTGGMHGRHGHSSEFSMPTGGFPSETPPSAFLAIPTGLDKRQDSGMLSGMPSGAMPPKGARPTGARPSGPMPSGKPSAMLSGPAPLGTPPSSVEKRQASEMPTGFPSDIPFGLPSGAMPPNGARPTGMPSGDISTPGPLPTGARPSGRPSGAFPFSVRPTGIQRRQASASFSGMFSGAPEMPSGAARSGSVPSGAMPPHGARPSGAMPSGDSRGGPHGGPALSEMSRGPHPTGMSSGPMPSGIAPNGFSTSTLRS</sequence>
<keyword evidence="2" id="KW-0732">Signal</keyword>